<dbReference type="GO" id="GO:0003677">
    <property type="term" value="F:DNA binding"/>
    <property type="evidence" value="ECO:0007669"/>
    <property type="project" value="InterPro"/>
</dbReference>
<evidence type="ECO:0000313" key="3">
    <source>
        <dbReference type="Proteomes" id="UP000740926"/>
    </source>
</evidence>
<dbReference type="InterPro" id="IPR011010">
    <property type="entry name" value="DNA_brk_join_enz"/>
</dbReference>
<sequence length="220" mass="24215">MSQLSLSNEVLYVVLSYLTAEIQSKTYKIAKHSNNYSNNFGFLRPSDLARIDLDQTTVSADNILRLVILGPKEKRKGSHITKPVAIHPHDNPLLCPVAAFRTYSARFTSTPSLVSHPIFPNVRFNTFFRSLKDPLSAIRAESISRHISHIMAHVGRPPGAPVPKARALGATLAAQAGVSVDNIVVHGNWSSKSLFEEFYRISVTTSSNFTSGTLDAQQRS</sequence>
<accession>A0A9P6YQC2</accession>
<dbReference type="SUPFAM" id="SSF56349">
    <property type="entry name" value="DNA breaking-rejoining enzymes"/>
    <property type="match status" value="1"/>
</dbReference>
<proteinExistence type="predicted"/>
<dbReference type="AlphaFoldDB" id="A0A9P6YQC2"/>
<dbReference type="Gene3D" id="1.10.443.10">
    <property type="entry name" value="Intergrase catalytic core"/>
    <property type="match status" value="1"/>
</dbReference>
<dbReference type="GO" id="GO:0006310">
    <property type="term" value="P:DNA recombination"/>
    <property type="evidence" value="ECO:0007669"/>
    <property type="project" value="UniProtKB-KW"/>
</dbReference>
<keyword evidence="3" id="KW-1185">Reference proteome</keyword>
<dbReference type="InterPro" id="IPR013762">
    <property type="entry name" value="Integrase-like_cat_sf"/>
</dbReference>
<gene>
    <name evidence="2" type="ORF">G6F50_012846</name>
</gene>
<keyword evidence="1" id="KW-0233">DNA recombination</keyword>
<organism evidence="2 3">
    <name type="scientific">Rhizopus delemar</name>
    <dbReference type="NCBI Taxonomy" id="936053"/>
    <lineage>
        <taxon>Eukaryota</taxon>
        <taxon>Fungi</taxon>
        <taxon>Fungi incertae sedis</taxon>
        <taxon>Mucoromycota</taxon>
        <taxon>Mucoromycotina</taxon>
        <taxon>Mucoromycetes</taxon>
        <taxon>Mucorales</taxon>
        <taxon>Mucorineae</taxon>
        <taxon>Rhizopodaceae</taxon>
        <taxon>Rhizopus</taxon>
    </lineage>
</organism>
<dbReference type="GO" id="GO:0015074">
    <property type="term" value="P:DNA integration"/>
    <property type="evidence" value="ECO:0007669"/>
    <property type="project" value="InterPro"/>
</dbReference>
<dbReference type="EMBL" id="JAANIU010004411">
    <property type="protein sequence ID" value="KAG1555456.1"/>
    <property type="molecule type" value="Genomic_DNA"/>
</dbReference>
<comment type="caution">
    <text evidence="2">The sequence shown here is derived from an EMBL/GenBank/DDBJ whole genome shotgun (WGS) entry which is preliminary data.</text>
</comment>
<name>A0A9P6YQC2_9FUNG</name>
<protein>
    <submittedName>
        <fullName evidence="2">Uncharacterized protein</fullName>
    </submittedName>
</protein>
<evidence type="ECO:0000256" key="1">
    <source>
        <dbReference type="ARBA" id="ARBA00023172"/>
    </source>
</evidence>
<evidence type="ECO:0000313" key="2">
    <source>
        <dbReference type="EMBL" id="KAG1555456.1"/>
    </source>
</evidence>
<reference evidence="2 3" key="1">
    <citation type="journal article" date="2020" name="Microb. Genom.">
        <title>Genetic diversity of clinical and environmental Mucorales isolates obtained from an investigation of mucormycosis cases among solid organ transplant recipients.</title>
        <authorList>
            <person name="Nguyen M.H."/>
            <person name="Kaul D."/>
            <person name="Muto C."/>
            <person name="Cheng S.J."/>
            <person name="Richter R.A."/>
            <person name="Bruno V.M."/>
            <person name="Liu G."/>
            <person name="Beyhan S."/>
            <person name="Sundermann A.J."/>
            <person name="Mounaud S."/>
            <person name="Pasculle A.W."/>
            <person name="Nierman W.C."/>
            <person name="Driscoll E."/>
            <person name="Cumbie R."/>
            <person name="Clancy C.J."/>
            <person name="Dupont C.L."/>
        </authorList>
    </citation>
    <scope>NUCLEOTIDE SEQUENCE [LARGE SCALE GENOMIC DNA]</scope>
    <source>
        <strain evidence="2 3">GL24</strain>
    </source>
</reference>
<dbReference type="Proteomes" id="UP000740926">
    <property type="component" value="Unassembled WGS sequence"/>
</dbReference>